<feature type="domain" description="CusB-like beta-barrel" evidence="4">
    <location>
        <begin position="241"/>
        <end position="310"/>
    </location>
</feature>
<evidence type="ECO:0000259" key="4">
    <source>
        <dbReference type="Pfam" id="PF25954"/>
    </source>
</evidence>
<dbReference type="PANTHER" id="PTHR30469:SF15">
    <property type="entry name" value="HLYD FAMILY OF SECRETION PROTEINS"/>
    <property type="match status" value="1"/>
</dbReference>
<feature type="coiled-coil region" evidence="2">
    <location>
        <begin position="112"/>
        <end position="191"/>
    </location>
</feature>
<reference evidence="6 7" key="1">
    <citation type="submission" date="2023-07" db="EMBL/GenBank/DDBJ databases">
        <title>Genomic Encyclopedia of Type Strains, Phase IV (KMG-IV): sequencing the most valuable type-strain genomes for metagenomic binning, comparative biology and taxonomic classification.</title>
        <authorList>
            <person name="Goeker M."/>
        </authorList>
    </citation>
    <scope>NUCLEOTIDE SEQUENCE [LARGE SCALE GENOMIC DNA]</scope>
    <source>
        <strain evidence="6 7">DSM 1111</strain>
    </source>
</reference>
<evidence type="ECO:0000256" key="2">
    <source>
        <dbReference type="SAM" id="Coils"/>
    </source>
</evidence>
<dbReference type="Pfam" id="PF25989">
    <property type="entry name" value="YknX_C"/>
    <property type="match status" value="1"/>
</dbReference>
<dbReference type="RefSeq" id="WP_307374155.1">
    <property type="nucleotide sequence ID" value="NZ_JAUSUW010000008.1"/>
</dbReference>
<dbReference type="NCBIfam" id="TIGR01730">
    <property type="entry name" value="RND_mfp"/>
    <property type="match status" value="1"/>
</dbReference>
<dbReference type="InterPro" id="IPR006143">
    <property type="entry name" value="RND_pump_MFP"/>
</dbReference>
<feature type="domain" description="YknX-like C-terminal permuted SH3-like" evidence="5">
    <location>
        <begin position="317"/>
        <end position="383"/>
    </location>
</feature>
<dbReference type="InterPro" id="IPR058637">
    <property type="entry name" value="YknX-like_C"/>
</dbReference>
<proteinExistence type="inferred from homology"/>
<dbReference type="PANTHER" id="PTHR30469">
    <property type="entry name" value="MULTIDRUG RESISTANCE PROTEIN MDTA"/>
    <property type="match status" value="1"/>
</dbReference>
<dbReference type="Pfam" id="PF25954">
    <property type="entry name" value="Beta-barrel_RND_2"/>
    <property type="match status" value="1"/>
</dbReference>
<keyword evidence="7" id="KW-1185">Reference proteome</keyword>
<feature type="signal peptide" evidence="3">
    <location>
        <begin position="1"/>
        <end position="25"/>
    </location>
</feature>
<dbReference type="Proteomes" id="UP001238496">
    <property type="component" value="Unassembled WGS sequence"/>
</dbReference>
<evidence type="ECO:0000256" key="1">
    <source>
        <dbReference type="ARBA" id="ARBA00009477"/>
    </source>
</evidence>
<evidence type="ECO:0000259" key="5">
    <source>
        <dbReference type="Pfam" id="PF25989"/>
    </source>
</evidence>
<dbReference type="Gene3D" id="2.40.420.20">
    <property type="match status" value="1"/>
</dbReference>
<keyword evidence="3" id="KW-0732">Signal</keyword>
<dbReference type="Gene3D" id="1.10.287.470">
    <property type="entry name" value="Helix hairpin bin"/>
    <property type="match status" value="1"/>
</dbReference>
<comment type="caution">
    <text evidence="6">The sequence shown here is derived from an EMBL/GenBank/DDBJ whole genome shotgun (WGS) entry which is preliminary data.</text>
</comment>
<evidence type="ECO:0000256" key="3">
    <source>
        <dbReference type="SAM" id="SignalP"/>
    </source>
</evidence>
<dbReference type="InterPro" id="IPR058792">
    <property type="entry name" value="Beta-barrel_RND_2"/>
</dbReference>
<dbReference type="SUPFAM" id="SSF111369">
    <property type="entry name" value="HlyD-like secretion proteins"/>
    <property type="match status" value="1"/>
</dbReference>
<name>A0ABU0GA61_9HYPH</name>
<accession>A0ABU0GA61</accession>
<dbReference type="Gene3D" id="2.40.30.170">
    <property type="match status" value="1"/>
</dbReference>
<sequence length="394" mass="41206">MLRHASAKAVLLAVTLSLATSVALAQEQPAAPAQNLPSIIVTPAKSRSLVDMIVATGTVRPVEEVYVQPLVEGLAIKSLDADVGDRVEADQVVARLNDDTLLLQRSQLIANQAKAEAALAQYLAQLVEAEASLREAQRQFDRASRLVESGSVSTSQREQAETTLASGNARLETARQAIAVAEADVKVVESQIADIDLRLTRTEIKAPVAGTVSVRNARIGAIASGGGQPLFTIIRDGQIELVAEVTESDILRLEQGQKVAISVAGSNATLAGSVRLVSPVVDPLTRLGAVHVAIDEDEAARSGMYGSAAVTVAQADAIALPLSAINTEDGVTTVRKVTDGTVEMVEIKTGIQDGAFIQVTEGLDEGDLVVAKAGVFVRDGDRINPVEDSSTVSN</sequence>
<protein>
    <submittedName>
        <fullName evidence="6">HlyD family secretion protein</fullName>
    </submittedName>
</protein>
<evidence type="ECO:0000313" key="6">
    <source>
        <dbReference type="EMBL" id="MDQ0421988.1"/>
    </source>
</evidence>
<gene>
    <name evidence="6" type="ORF">J2045_003032</name>
</gene>
<comment type="similarity">
    <text evidence="1">Belongs to the membrane fusion protein (MFP) (TC 8.A.1) family.</text>
</comment>
<dbReference type="EMBL" id="JAUSUW010000008">
    <property type="protein sequence ID" value="MDQ0421988.1"/>
    <property type="molecule type" value="Genomic_DNA"/>
</dbReference>
<dbReference type="Gene3D" id="2.40.50.100">
    <property type="match status" value="1"/>
</dbReference>
<keyword evidence="2" id="KW-0175">Coiled coil</keyword>
<feature type="chain" id="PRO_5046628108" evidence="3">
    <location>
        <begin position="26"/>
        <end position="394"/>
    </location>
</feature>
<organism evidence="6 7">
    <name type="scientific">Peteryoungia aggregata LMG 23059</name>
    <dbReference type="NCBI Taxonomy" id="1368425"/>
    <lineage>
        <taxon>Bacteria</taxon>
        <taxon>Pseudomonadati</taxon>
        <taxon>Pseudomonadota</taxon>
        <taxon>Alphaproteobacteria</taxon>
        <taxon>Hyphomicrobiales</taxon>
        <taxon>Rhizobiaceae</taxon>
        <taxon>Peteryoungia</taxon>
    </lineage>
</organism>
<evidence type="ECO:0000313" key="7">
    <source>
        <dbReference type="Proteomes" id="UP001238496"/>
    </source>
</evidence>